<reference evidence="1" key="1">
    <citation type="journal article" date="2023" name="Nat. Commun.">
        <title>Diploid and tetraploid genomes of Acorus and the evolution of monocots.</title>
        <authorList>
            <person name="Ma L."/>
            <person name="Liu K.W."/>
            <person name="Li Z."/>
            <person name="Hsiao Y.Y."/>
            <person name="Qi Y."/>
            <person name="Fu T."/>
            <person name="Tang G.D."/>
            <person name="Zhang D."/>
            <person name="Sun W.H."/>
            <person name="Liu D.K."/>
            <person name="Li Y."/>
            <person name="Chen G.Z."/>
            <person name="Liu X.D."/>
            <person name="Liao X.Y."/>
            <person name="Jiang Y.T."/>
            <person name="Yu X."/>
            <person name="Hao Y."/>
            <person name="Huang J."/>
            <person name="Zhao X.W."/>
            <person name="Ke S."/>
            <person name="Chen Y.Y."/>
            <person name="Wu W.L."/>
            <person name="Hsu J.L."/>
            <person name="Lin Y.F."/>
            <person name="Huang M.D."/>
            <person name="Li C.Y."/>
            <person name="Huang L."/>
            <person name="Wang Z.W."/>
            <person name="Zhao X."/>
            <person name="Zhong W.Y."/>
            <person name="Peng D.H."/>
            <person name="Ahmad S."/>
            <person name="Lan S."/>
            <person name="Zhang J.S."/>
            <person name="Tsai W.C."/>
            <person name="Van de Peer Y."/>
            <person name="Liu Z.J."/>
        </authorList>
    </citation>
    <scope>NUCLEOTIDE SEQUENCE</scope>
    <source>
        <strain evidence="1">SCP</strain>
    </source>
</reference>
<keyword evidence="2" id="KW-1185">Reference proteome</keyword>
<dbReference type="Proteomes" id="UP001179952">
    <property type="component" value="Unassembled WGS sequence"/>
</dbReference>
<dbReference type="AlphaFoldDB" id="A0AAV9B4R5"/>
<protein>
    <submittedName>
        <fullName evidence="1">Uncharacterized protein</fullName>
    </submittedName>
</protein>
<sequence length="82" mass="8846">MGDSFHRESSVGHDLGVLSASPLHLLDAIVLSLRYFSHASATFVWANEDHGGLIANLSRATRPMRSRLRRRGGGGATEAGHH</sequence>
<accession>A0AAV9B4R5</accession>
<dbReference type="EMBL" id="JAUJYN010000005">
    <property type="protein sequence ID" value="KAK1271388.1"/>
    <property type="molecule type" value="Genomic_DNA"/>
</dbReference>
<evidence type="ECO:0000313" key="1">
    <source>
        <dbReference type="EMBL" id="KAK1271388.1"/>
    </source>
</evidence>
<gene>
    <name evidence="1" type="ORF">QJS04_geneDACA004215</name>
</gene>
<name>A0AAV9B4R5_ACOGR</name>
<proteinExistence type="predicted"/>
<reference evidence="1" key="2">
    <citation type="submission" date="2023-06" db="EMBL/GenBank/DDBJ databases">
        <authorList>
            <person name="Ma L."/>
            <person name="Liu K.-W."/>
            <person name="Li Z."/>
            <person name="Hsiao Y.-Y."/>
            <person name="Qi Y."/>
            <person name="Fu T."/>
            <person name="Tang G."/>
            <person name="Zhang D."/>
            <person name="Sun W.-H."/>
            <person name="Liu D.-K."/>
            <person name="Li Y."/>
            <person name="Chen G.-Z."/>
            <person name="Liu X.-D."/>
            <person name="Liao X.-Y."/>
            <person name="Jiang Y.-T."/>
            <person name="Yu X."/>
            <person name="Hao Y."/>
            <person name="Huang J."/>
            <person name="Zhao X.-W."/>
            <person name="Ke S."/>
            <person name="Chen Y.-Y."/>
            <person name="Wu W.-L."/>
            <person name="Hsu J.-L."/>
            <person name="Lin Y.-F."/>
            <person name="Huang M.-D."/>
            <person name="Li C.-Y."/>
            <person name="Huang L."/>
            <person name="Wang Z.-W."/>
            <person name="Zhao X."/>
            <person name="Zhong W.-Y."/>
            <person name="Peng D.-H."/>
            <person name="Ahmad S."/>
            <person name="Lan S."/>
            <person name="Zhang J.-S."/>
            <person name="Tsai W.-C."/>
            <person name="Van De Peer Y."/>
            <person name="Liu Z.-J."/>
        </authorList>
    </citation>
    <scope>NUCLEOTIDE SEQUENCE</scope>
    <source>
        <strain evidence="1">SCP</strain>
        <tissue evidence="1">Leaves</tissue>
    </source>
</reference>
<evidence type="ECO:0000313" key="2">
    <source>
        <dbReference type="Proteomes" id="UP001179952"/>
    </source>
</evidence>
<comment type="caution">
    <text evidence="1">The sequence shown here is derived from an EMBL/GenBank/DDBJ whole genome shotgun (WGS) entry which is preliminary data.</text>
</comment>
<organism evidence="1 2">
    <name type="scientific">Acorus gramineus</name>
    <name type="common">Dwarf sweet flag</name>
    <dbReference type="NCBI Taxonomy" id="55184"/>
    <lineage>
        <taxon>Eukaryota</taxon>
        <taxon>Viridiplantae</taxon>
        <taxon>Streptophyta</taxon>
        <taxon>Embryophyta</taxon>
        <taxon>Tracheophyta</taxon>
        <taxon>Spermatophyta</taxon>
        <taxon>Magnoliopsida</taxon>
        <taxon>Liliopsida</taxon>
        <taxon>Acoraceae</taxon>
        <taxon>Acorus</taxon>
    </lineage>
</organism>